<dbReference type="EMBL" id="RSCE01000010">
    <property type="protein sequence ID" value="RSH79336.1"/>
    <property type="molecule type" value="Genomic_DNA"/>
</dbReference>
<sequence length="401" mass="44307">MIAVALELIVRQAAAAGNSTASAGGTAASAVPNITYPLTYPLSEVENAALFAPIKLFSMRCLFSQLPIDVFFCGVYTLMLTRYLEYEKDTWWTKGTVYAVSFMAYLISGFNTFFVSNLFVINFGLYSPFFDPTYSSWFPFLDAITACLTQCFFAFRAFRLMGRNYYLLSTLVLLIAASLGSGFSIPIIWATRLQSLLQATQVRPSMLVWLASSMVANVILTVTILWGLLQSRTGWAQTDKVIFRLVRMTVEAQLLPTIISVAMFAEFLATPSSLLGNAFQGVLSKLYCLSLLYSLNSRQNLKKIAVAVSTANQYTGQNVNAIQVDVETETYETRTDGNKYNFNPHVSDLEKVDNDDEDEWETDMRAEAGGDATFGSIQGSVNSHVHLTPPTPKSGTTPLVQ</sequence>
<feature type="region of interest" description="Disordered" evidence="1">
    <location>
        <begin position="367"/>
        <end position="401"/>
    </location>
</feature>
<dbReference type="PANTHER" id="PTHR40465:SF1">
    <property type="entry name" value="DUF6534 DOMAIN-CONTAINING PROTEIN"/>
    <property type="match status" value="1"/>
</dbReference>
<organism evidence="5 6">
    <name type="scientific">Apiotrichum porosum</name>
    <dbReference type="NCBI Taxonomy" id="105984"/>
    <lineage>
        <taxon>Eukaryota</taxon>
        <taxon>Fungi</taxon>
        <taxon>Dikarya</taxon>
        <taxon>Basidiomycota</taxon>
        <taxon>Agaricomycotina</taxon>
        <taxon>Tremellomycetes</taxon>
        <taxon>Trichosporonales</taxon>
        <taxon>Trichosporonaceae</taxon>
        <taxon>Apiotrichum</taxon>
    </lineage>
</organism>
<dbReference type="PANTHER" id="PTHR40465">
    <property type="entry name" value="CHROMOSOME 1, WHOLE GENOME SHOTGUN SEQUENCE"/>
    <property type="match status" value="1"/>
</dbReference>
<evidence type="ECO:0000256" key="2">
    <source>
        <dbReference type="SAM" id="Phobius"/>
    </source>
</evidence>
<protein>
    <recommendedName>
        <fullName evidence="4">DUF6534 domain-containing protein</fullName>
    </recommendedName>
</protein>
<accession>A0A427XKG2</accession>
<feature type="chain" id="PRO_5019423383" description="DUF6534 domain-containing protein" evidence="3">
    <location>
        <begin position="16"/>
        <end position="401"/>
    </location>
</feature>
<feature type="transmembrane region" description="Helical" evidence="2">
    <location>
        <begin position="275"/>
        <end position="295"/>
    </location>
</feature>
<evidence type="ECO:0000256" key="1">
    <source>
        <dbReference type="SAM" id="MobiDB-lite"/>
    </source>
</evidence>
<dbReference type="RefSeq" id="XP_028474483.1">
    <property type="nucleotide sequence ID" value="XM_028617176.1"/>
</dbReference>
<keyword evidence="2" id="KW-0812">Transmembrane</keyword>
<feature type="domain" description="DUF6534" evidence="4">
    <location>
        <begin position="213"/>
        <end position="299"/>
    </location>
</feature>
<dbReference type="Proteomes" id="UP000279236">
    <property type="component" value="Unassembled WGS sequence"/>
</dbReference>
<feature type="signal peptide" evidence="3">
    <location>
        <begin position="1"/>
        <end position="15"/>
    </location>
</feature>
<feature type="compositionally biased region" description="Polar residues" evidence="1">
    <location>
        <begin position="375"/>
        <end position="385"/>
    </location>
</feature>
<feature type="transmembrane region" description="Helical" evidence="2">
    <location>
        <begin position="66"/>
        <end position="84"/>
    </location>
</feature>
<feature type="transmembrane region" description="Helical" evidence="2">
    <location>
        <begin position="96"/>
        <end position="125"/>
    </location>
</feature>
<keyword evidence="6" id="KW-1185">Reference proteome</keyword>
<dbReference type="InterPro" id="IPR045339">
    <property type="entry name" value="DUF6534"/>
</dbReference>
<proteinExistence type="predicted"/>
<evidence type="ECO:0000313" key="5">
    <source>
        <dbReference type="EMBL" id="RSH79336.1"/>
    </source>
</evidence>
<evidence type="ECO:0000256" key="3">
    <source>
        <dbReference type="SAM" id="SignalP"/>
    </source>
</evidence>
<evidence type="ECO:0000259" key="4">
    <source>
        <dbReference type="Pfam" id="PF20152"/>
    </source>
</evidence>
<dbReference type="Pfam" id="PF20152">
    <property type="entry name" value="DUF6534"/>
    <property type="match status" value="1"/>
</dbReference>
<dbReference type="AlphaFoldDB" id="A0A427XKG2"/>
<feature type="transmembrane region" description="Helical" evidence="2">
    <location>
        <begin position="250"/>
        <end position="269"/>
    </location>
</feature>
<dbReference type="GeneID" id="39585921"/>
<keyword evidence="2" id="KW-0472">Membrane</keyword>
<dbReference type="STRING" id="105984.A0A427XKG2"/>
<feature type="transmembrane region" description="Helical" evidence="2">
    <location>
        <begin position="165"/>
        <end position="189"/>
    </location>
</feature>
<reference evidence="5 6" key="1">
    <citation type="submission" date="2018-11" db="EMBL/GenBank/DDBJ databases">
        <title>Genome sequence of Apiotrichum porosum DSM 27194.</title>
        <authorList>
            <person name="Aliyu H."/>
            <person name="Gorte O."/>
            <person name="Ochsenreither K."/>
        </authorList>
    </citation>
    <scope>NUCLEOTIDE SEQUENCE [LARGE SCALE GENOMIC DNA]</scope>
    <source>
        <strain evidence="5 6">DSM 27194</strain>
    </source>
</reference>
<keyword evidence="3" id="KW-0732">Signal</keyword>
<evidence type="ECO:0000313" key="6">
    <source>
        <dbReference type="Proteomes" id="UP000279236"/>
    </source>
</evidence>
<keyword evidence="2" id="KW-1133">Transmembrane helix</keyword>
<name>A0A427XKG2_9TREE</name>
<feature type="transmembrane region" description="Helical" evidence="2">
    <location>
        <begin position="209"/>
        <end position="229"/>
    </location>
</feature>
<dbReference type="OrthoDB" id="2562493at2759"/>
<gene>
    <name evidence="5" type="ORF">EHS24_001378</name>
</gene>
<feature type="transmembrane region" description="Helical" evidence="2">
    <location>
        <begin position="137"/>
        <end position="158"/>
    </location>
</feature>
<comment type="caution">
    <text evidence="5">The sequence shown here is derived from an EMBL/GenBank/DDBJ whole genome shotgun (WGS) entry which is preliminary data.</text>
</comment>